<dbReference type="Proteomes" id="UP001141806">
    <property type="component" value="Unassembled WGS sequence"/>
</dbReference>
<keyword evidence="1" id="KW-0808">Transferase</keyword>
<evidence type="ECO:0000256" key="1">
    <source>
        <dbReference type="ARBA" id="ARBA00022679"/>
    </source>
</evidence>
<keyword evidence="3" id="KW-0732">Signal</keyword>
<dbReference type="GO" id="GO:0016747">
    <property type="term" value="F:acyltransferase activity, transferring groups other than amino-acyl groups"/>
    <property type="evidence" value="ECO:0007669"/>
    <property type="project" value="UniProtKB-ARBA"/>
</dbReference>
<dbReference type="Pfam" id="PF02458">
    <property type="entry name" value="Transferase"/>
    <property type="match status" value="1"/>
</dbReference>
<evidence type="ECO:0000313" key="4">
    <source>
        <dbReference type="EMBL" id="KAJ4975942.1"/>
    </source>
</evidence>
<keyword evidence="2" id="KW-0012">Acyltransferase</keyword>
<organism evidence="4 5">
    <name type="scientific">Protea cynaroides</name>
    <dbReference type="NCBI Taxonomy" id="273540"/>
    <lineage>
        <taxon>Eukaryota</taxon>
        <taxon>Viridiplantae</taxon>
        <taxon>Streptophyta</taxon>
        <taxon>Embryophyta</taxon>
        <taxon>Tracheophyta</taxon>
        <taxon>Spermatophyta</taxon>
        <taxon>Magnoliopsida</taxon>
        <taxon>Proteales</taxon>
        <taxon>Proteaceae</taxon>
        <taxon>Protea</taxon>
    </lineage>
</organism>
<reference evidence="4" key="1">
    <citation type="journal article" date="2023" name="Plant J.">
        <title>The genome of the king protea, Protea cynaroides.</title>
        <authorList>
            <person name="Chang J."/>
            <person name="Duong T.A."/>
            <person name="Schoeman C."/>
            <person name="Ma X."/>
            <person name="Roodt D."/>
            <person name="Barker N."/>
            <person name="Li Z."/>
            <person name="Van de Peer Y."/>
            <person name="Mizrachi E."/>
        </authorList>
    </citation>
    <scope>NUCLEOTIDE SEQUENCE</scope>
    <source>
        <tissue evidence="4">Young leaves</tissue>
    </source>
</reference>
<dbReference type="Gene3D" id="3.30.559.10">
    <property type="entry name" value="Chloramphenicol acetyltransferase-like domain"/>
    <property type="match status" value="2"/>
</dbReference>
<dbReference type="EMBL" id="JAMYWD010000003">
    <property type="protein sequence ID" value="KAJ4975942.1"/>
    <property type="molecule type" value="Genomic_DNA"/>
</dbReference>
<dbReference type="OrthoDB" id="1862401at2759"/>
<feature type="chain" id="PRO_5040351760" evidence="3">
    <location>
        <begin position="18"/>
        <end position="508"/>
    </location>
</feature>
<evidence type="ECO:0000256" key="3">
    <source>
        <dbReference type="SAM" id="SignalP"/>
    </source>
</evidence>
<protein>
    <submittedName>
        <fullName evidence="4">Uncharacterized protein</fullName>
    </submittedName>
</protein>
<evidence type="ECO:0000256" key="2">
    <source>
        <dbReference type="ARBA" id="ARBA00023315"/>
    </source>
</evidence>
<keyword evidence="5" id="KW-1185">Reference proteome</keyword>
<name>A0A9Q0QY15_9MAGN</name>
<gene>
    <name evidence="4" type="ORF">NE237_001048</name>
</gene>
<dbReference type="InterPro" id="IPR023213">
    <property type="entry name" value="CAT-like_dom_sf"/>
</dbReference>
<dbReference type="AlphaFoldDB" id="A0A9Q0QY15"/>
<comment type="caution">
    <text evidence="4">The sequence shown here is derived from an EMBL/GenBank/DDBJ whole genome shotgun (WGS) entry which is preliminary data.</text>
</comment>
<feature type="signal peptide" evidence="3">
    <location>
        <begin position="1"/>
        <end position="17"/>
    </location>
</feature>
<sequence length="508" mass="56707">MGKFQWVLVLFIYHIISNPFHTTFDIVALISFHFPPSIMMVHKPVNVLHQCKIGPPPGSAVPVAADIPLTFFDQLWLPLPSQQILYFYHYPYPTTNFTQVLLPHIKLSLSSTLIHFYPIAGNLSWPHDSYRPVVRYVNGDFIMLTVAESDADFSSLSGDHVRDANEAYAFVPHLQSSGPVVPVVAIQITVFPNSGISIGVTNRHSFTDGRSMDHFFGTWAMISKLGDTNQYLSTLSVPFLDRTLIKDPNGIEKIYLKELEGFMGSDKLVSGNRSLRAMDIKMQADCPMFRATFDLNPTDIRRLKDWILVLRNKDQPSHHISTFVAICAFSWVGLLKAEASATTELEESNNNMTSFMIGVDCRGRKEMDPLIPSTYFGNCVKPILVPGEKSKLLKEDGVVVATELIGEAIRGLEKGVLRGLEDGVSDILHMESKQIIQTSGSPRFGVYESDFGWGNPKKVEFVSTDKTGGIFMKKSRKLDGGIEIDVALDKKKMDAFASMFDNKFKAAL</sequence>
<dbReference type="InterPro" id="IPR051504">
    <property type="entry name" value="Plant_metabolite_acyltrans"/>
</dbReference>
<accession>A0A9Q0QY15</accession>
<dbReference type="PANTHER" id="PTHR31625">
    <property type="match status" value="1"/>
</dbReference>
<proteinExistence type="predicted"/>
<evidence type="ECO:0000313" key="5">
    <source>
        <dbReference type="Proteomes" id="UP001141806"/>
    </source>
</evidence>